<accession>A0A5B7ED81</accession>
<dbReference type="AlphaFoldDB" id="A0A5B7ED81"/>
<keyword evidence="2" id="KW-1185">Reference proteome</keyword>
<sequence>MVGLLPTLILKAGEGTDNGLLGQALRVIQALSCLQFGNLFTQGVNLSCHKSAAPLDKIPNLTLHLGHVEACHCKLFFKFVGVTRILKITEESIHHLEGKVASSAAHHVSHFPEVIEQRAQHFVHPSFLVNR</sequence>
<comment type="caution">
    <text evidence="1">The sequence shown here is derived from an EMBL/GenBank/DDBJ whole genome shotgun (WGS) entry which is preliminary data.</text>
</comment>
<gene>
    <name evidence="1" type="ORF">E2C01_025386</name>
</gene>
<reference evidence="1 2" key="1">
    <citation type="submission" date="2019-05" db="EMBL/GenBank/DDBJ databases">
        <title>Another draft genome of Portunus trituberculatus and its Hox gene families provides insights of decapod evolution.</title>
        <authorList>
            <person name="Jeong J.-H."/>
            <person name="Song I."/>
            <person name="Kim S."/>
            <person name="Choi T."/>
            <person name="Kim D."/>
            <person name="Ryu S."/>
            <person name="Kim W."/>
        </authorList>
    </citation>
    <scope>NUCLEOTIDE SEQUENCE [LARGE SCALE GENOMIC DNA]</scope>
    <source>
        <tissue evidence="1">Muscle</tissue>
    </source>
</reference>
<organism evidence="1 2">
    <name type="scientific">Portunus trituberculatus</name>
    <name type="common">Swimming crab</name>
    <name type="synonym">Neptunus trituberculatus</name>
    <dbReference type="NCBI Taxonomy" id="210409"/>
    <lineage>
        <taxon>Eukaryota</taxon>
        <taxon>Metazoa</taxon>
        <taxon>Ecdysozoa</taxon>
        <taxon>Arthropoda</taxon>
        <taxon>Crustacea</taxon>
        <taxon>Multicrustacea</taxon>
        <taxon>Malacostraca</taxon>
        <taxon>Eumalacostraca</taxon>
        <taxon>Eucarida</taxon>
        <taxon>Decapoda</taxon>
        <taxon>Pleocyemata</taxon>
        <taxon>Brachyura</taxon>
        <taxon>Eubrachyura</taxon>
        <taxon>Portunoidea</taxon>
        <taxon>Portunidae</taxon>
        <taxon>Portuninae</taxon>
        <taxon>Portunus</taxon>
    </lineage>
</organism>
<dbReference type="EMBL" id="VSRR010002559">
    <property type="protein sequence ID" value="MPC32082.1"/>
    <property type="molecule type" value="Genomic_DNA"/>
</dbReference>
<protein>
    <submittedName>
        <fullName evidence="1">Uncharacterized protein</fullName>
    </submittedName>
</protein>
<name>A0A5B7ED81_PORTR</name>
<proteinExistence type="predicted"/>
<evidence type="ECO:0000313" key="1">
    <source>
        <dbReference type="EMBL" id="MPC32082.1"/>
    </source>
</evidence>
<evidence type="ECO:0000313" key="2">
    <source>
        <dbReference type="Proteomes" id="UP000324222"/>
    </source>
</evidence>
<dbReference type="Proteomes" id="UP000324222">
    <property type="component" value="Unassembled WGS sequence"/>
</dbReference>